<evidence type="ECO:0000313" key="11">
    <source>
        <dbReference type="EMBL" id="CAJ0572921.1"/>
    </source>
</evidence>
<dbReference type="PANTHER" id="PTHR45918">
    <property type="entry name" value="ALPHA-1,3/1,6-MANNOSYLTRANSFERASE ALG2"/>
    <property type="match status" value="1"/>
</dbReference>
<evidence type="ECO:0000259" key="10">
    <source>
        <dbReference type="Pfam" id="PF13439"/>
    </source>
</evidence>
<evidence type="ECO:0000256" key="8">
    <source>
        <dbReference type="ARBA" id="ARBA00045104"/>
    </source>
</evidence>
<evidence type="ECO:0000313" key="12">
    <source>
        <dbReference type="Proteomes" id="UP001177023"/>
    </source>
</evidence>
<dbReference type="GO" id="GO:0102704">
    <property type="term" value="F:GDP-Man:Man(2)GlcNAc(2)-PP-Dol alpha-1,6-mannosyltransferase activity"/>
    <property type="evidence" value="ECO:0007669"/>
    <property type="project" value="UniProtKB-EC"/>
</dbReference>
<dbReference type="InterPro" id="IPR027054">
    <property type="entry name" value="ALG2"/>
</dbReference>
<accession>A0AA36FZQ5</accession>
<comment type="caution">
    <text evidence="11">The sequence shown here is derived from an EMBL/GenBank/DDBJ whole genome shotgun (WGS) entry which is preliminary data.</text>
</comment>
<evidence type="ECO:0000256" key="5">
    <source>
        <dbReference type="ARBA" id="ARBA00032333"/>
    </source>
</evidence>
<dbReference type="Pfam" id="PF13439">
    <property type="entry name" value="Glyco_transf_4"/>
    <property type="match status" value="1"/>
</dbReference>
<dbReference type="AlphaFoldDB" id="A0AA36FZQ5"/>
<dbReference type="InterPro" id="IPR028098">
    <property type="entry name" value="Glyco_trans_4-like_N"/>
</dbReference>
<dbReference type="GO" id="GO:0012505">
    <property type="term" value="C:endomembrane system"/>
    <property type="evidence" value="ECO:0007669"/>
    <property type="project" value="TreeGrafter"/>
</dbReference>
<dbReference type="GO" id="GO:0004378">
    <property type="term" value="F:GDP-Man:Man(1)GlcNAc(2)-PP-Dol alpha-1,3-mannosyltransferase activity"/>
    <property type="evidence" value="ECO:0007669"/>
    <property type="project" value="UniProtKB-EC"/>
</dbReference>
<organism evidence="11 12">
    <name type="scientific">Mesorhabditis spiculigera</name>
    <dbReference type="NCBI Taxonomy" id="96644"/>
    <lineage>
        <taxon>Eukaryota</taxon>
        <taxon>Metazoa</taxon>
        <taxon>Ecdysozoa</taxon>
        <taxon>Nematoda</taxon>
        <taxon>Chromadorea</taxon>
        <taxon>Rhabditida</taxon>
        <taxon>Rhabditina</taxon>
        <taxon>Rhabditomorpha</taxon>
        <taxon>Rhabditoidea</taxon>
        <taxon>Rhabditidae</taxon>
        <taxon>Mesorhabditinae</taxon>
        <taxon>Mesorhabditis</taxon>
    </lineage>
</organism>
<dbReference type="SUPFAM" id="SSF53756">
    <property type="entry name" value="UDP-Glycosyltransferase/glycogen phosphorylase"/>
    <property type="match status" value="1"/>
</dbReference>
<evidence type="ECO:0000256" key="7">
    <source>
        <dbReference type="ARBA" id="ARBA00045103"/>
    </source>
</evidence>
<dbReference type="Gene3D" id="3.40.50.2000">
    <property type="entry name" value="Glycogen Phosphorylase B"/>
    <property type="match status" value="2"/>
</dbReference>
<dbReference type="PANTHER" id="PTHR45918:SF2">
    <property type="entry name" value="ALPHA-1,3_1,6-MANNOSYLTRANSFERASE ALG2"/>
    <property type="match status" value="1"/>
</dbReference>
<evidence type="ECO:0000256" key="2">
    <source>
        <dbReference type="ARBA" id="ARBA00012649"/>
    </source>
</evidence>
<dbReference type="EMBL" id="CATQJA010002609">
    <property type="protein sequence ID" value="CAJ0572921.1"/>
    <property type="molecule type" value="Genomic_DNA"/>
</dbReference>
<gene>
    <name evidence="11" type="ORF">MSPICULIGERA_LOCUS11294</name>
</gene>
<comment type="catalytic activity">
    <reaction evidence="7">
        <text>a beta-D-Man-(1-&gt;4)-beta-D-GlcNAc-(1-&gt;4)-alpha-D-GlcNAc-diphospho-di-trans,poly-cis-dolichol + GDP-alpha-D-mannose = an alpha-D-Man-(1-&gt;3)-beta-D-Man-(1-&gt;4)-beta-D-GlcNAc-(1-&gt;4)-alpha-D-GlcNAc-diphospho-di-trans,poly-cis-dolichol + GDP + H(+)</text>
        <dbReference type="Rhea" id="RHEA:29515"/>
        <dbReference type="Rhea" id="RHEA-COMP:19511"/>
        <dbReference type="Rhea" id="RHEA-COMP:19513"/>
        <dbReference type="ChEBI" id="CHEBI:15378"/>
        <dbReference type="ChEBI" id="CHEBI:57527"/>
        <dbReference type="ChEBI" id="CHEBI:58189"/>
        <dbReference type="ChEBI" id="CHEBI:58472"/>
        <dbReference type="ChEBI" id="CHEBI:132510"/>
        <dbReference type="EC" id="2.4.1.132"/>
    </reaction>
    <physiologicalReaction direction="left-to-right" evidence="7">
        <dbReference type="Rhea" id="RHEA:29516"/>
    </physiologicalReaction>
</comment>
<feature type="non-terminal residue" evidence="11">
    <location>
        <position position="1"/>
    </location>
</feature>
<comment type="catalytic activity">
    <reaction evidence="8">
        <text>an alpha-D-Man-(1-&gt;3)-beta-D-Man-(1-&gt;4)-beta-D-GlcNAc-(1-&gt;4)-alpha-D-GlcNAc-diphospho-di-trans,poly-cis-dolichol + GDP-alpha-D-mannose = an alpha-D-Man-(1-&gt;3)-[alpha-D-Man-(1-&gt;6)]-beta-D-Man-(1-&gt;4)-beta-D-GlcNAc-(1-&gt;4)-alpha-D-GlcNAc-diphospho-di-trans,poly-cis-dolichol + GDP + H(+)</text>
        <dbReference type="Rhea" id="RHEA:29519"/>
        <dbReference type="Rhea" id="RHEA-COMP:19513"/>
        <dbReference type="Rhea" id="RHEA-COMP:19515"/>
        <dbReference type="ChEBI" id="CHEBI:15378"/>
        <dbReference type="ChEBI" id="CHEBI:57527"/>
        <dbReference type="ChEBI" id="CHEBI:58189"/>
        <dbReference type="ChEBI" id="CHEBI:132510"/>
        <dbReference type="ChEBI" id="CHEBI:132511"/>
        <dbReference type="EC" id="2.4.1.257"/>
    </reaction>
    <physiologicalReaction direction="left-to-right" evidence="8">
        <dbReference type="Rhea" id="RHEA:29520"/>
    </physiologicalReaction>
</comment>
<proteinExistence type="predicted"/>
<evidence type="ECO:0000256" key="4">
    <source>
        <dbReference type="ARBA" id="ARBA00032047"/>
    </source>
</evidence>
<evidence type="ECO:0000256" key="6">
    <source>
        <dbReference type="ARBA" id="ARBA00032874"/>
    </source>
</evidence>
<keyword evidence="3" id="KW-0808">Transferase</keyword>
<evidence type="ECO:0000256" key="3">
    <source>
        <dbReference type="ARBA" id="ARBA00022676"/>
    </source>
</evidence>
<dbReference type="EC" id="2.4.1.132" evidence="2"/>
<evidence type="ECO:0000256" key="1">
    <source>
        <dbReference type="ARBA" id="ARBA00011969"/>
    </source>
</evidence>
<keyword evidence="12" id="KW-1185">Reference proteome</keyword>
<dbReference type="InterPro" id="IPR001296">
    <property type="entry name" value="Glyco_trans_1"/>
</dbReference>
<keyword evidence="3" id="KW-0328">Glycosyltransferase</keyword>
<protein>
    <recommendedName>
        <fullName evidence="4">GDP-Man:Man(1)GlcNAc(2)-PP-Dol alpha-1,3-mannosyltransferase</fullName>
        <ecNumber evidence="2">2.4.1.132</ecNumber>
        <ecNumber evidence="1">2.4.1.257</ecNumber>
    </recommendedName>
    <alternativeName>
        <fullName evidence="6">GDP-Man:Man(1)GlcNAc(2)-PP-dolichol mannosyltransferase</fullName>
    </alternativeName>
    <alternativeName>
        <fullName evidence="5">GDP-Man:Man(2)GlcNAc(2)-PP-Dol alpha-1,6-mannosyltransferase</fullName>
    </alternativeName>
</protein>
<name>A0AA36FZQ5_9BILA</name>
<evidence type="ECO:0000259" key="9">
    <source>
        <dbReference type="Pfam" id="PF00534"/>
    </source>
</evidence>
<feature type="domain" description="Glycosyltransferase subfamily 4-like N-terminal" evidence="10">
    <location>
        <begin position="13"/>
        <end position="181"/>
    </location>
</feature>
<reference evidence="11" key="1">
    <citation type="submission" date="2023-06" db="EMBL/GenBank/DDBJ databases">
        <authorList>
            <person name="Delattre M."/>
        </authorList>
    </citation>
    <scope>NUCLEOTIDE SEQUENCE</scope>
    <source>
        <strain evidence="11">AF72</strain>
    </source>
</reference>
<dbReference type="Pfam" id="PF00534">
    <property type="entry name" value="Glycos_transf_1"/>
    <property type="match status" value="1"/>
</dbReference>
<feature type="domain" description="Glycosyl transferase family 1" evidence="9">
    <location>
        <begin position="190"/>
        <end position="350"/>
    </location>
</feature>
<sequence length="958" mass="110740">MLVVIIHPEQWNGGSDRCTVAMIRYFVNAGHRVVWLTTMIDEYWRNHQWEGVEVRDIGLKLHPGDWFSQNVALGWYLSFSDLNPDLVVIDHSASCVPLLKWRFPSVKMLFYCHFPQQLVTPSRLFLYRWYSRMIGVAEEYLFEKTDIIMVNSHFTANQFRRVMPTIPDHKIQVVYPPCDVDAIVSQAATAISRKNRAPNDRYIFMSMNRFWPEKRLDIIVEAAGILKRRGYKFLVQLAGSVMPHIPESKIYYDDLRKMTSELNVEDVVEFVPSPSELRKFELYRTCDSALYTPPNEHFGIVPIEALEQRRPVIVCDSGGPAETVIEDVTGNKIASPNPELLADAMEKHMKRVEWPALDTDDGYRIQRARFDREFSYQGFCDHIESALKEMFPGKIELHLPPLLPINYATFPFTGSPAASQPINRQANPSTILHFPTLPPTLNCAPPIQETFRTTASISSVNGGNHFKNTGIPRTTATQDKESIEYGKLYDKNGSLKVEELLKEFPDREFYFELGSPIEFLRKFLLQNGHVFALNRRTDRAKNRRNEYRDKLFEVVGKLLERVEVETSEFLEWLPTSEDSTDSLELNCYEDEEPGYKAKILLHRHREIFVERGRLGLHEDTLANSPALFDSTLFPELQPDQAGKQIVRDHSQLYRLRAQIIDGSFTFLKAIILEPPFAGSKISIMPHHLENEERRMCDMYPIGSLTEITCITTHNAACQFLATKVEPICSARNNNVFCLTPEHASKRRVAVYGDKAPWFSCYWMVKGALPNACILSQLTDQQEAERTERCRIALITSLLPRVERPLAEMAAMTMLTLVPNAEPPFPSVPQHRPLELFDKHDYLVYFIQHHPHLWQIYEKEDDLELNQQGIDMVRAYGPRQRARFLELLRIVAEADPNRGVKFEEVVNKFHAAYPHTLESQIQGWLHTMGTIVTKRWDSEENQWNYRTNGYVKNGYFFLK</sequence>
<dbReference type="Proteomes" id="UP001177023">
    <property type="component" value="Unassembled WGS sequence"/>
</dbReference>
<dbReference type="EC" id="2.4.1.257" evidence="1"/>